<feature type="repeat" description="TPR" evidence="1">
    <location>
        <begin position="2861"/>
        <end position="2894"/>
    </location>
</feature>
<dbReference type="Pfam" id="PF13489">
    <property type="entry name" value="Methyltransf_23"/>
    <property type="match status" value="1"/>
</dbReference>
<feature type="domain" description="Glycosyltransferase 2-like" evidence="2">
    <location>
        <begin position="1622"/>
        <end position="1728"/>
    </location>
</feature>
<dbReference type="PROSITE" id="PS50005">
    <property type="entry name" value="TPR"/>
    <property type="match status" value="9"/>
</dbReference>
<dbReference type="PANTHER" id="PTHR43685">
    <property type="entry name" value="GLYCOSYLTRANSFERASE"/>
    <property type="match status" value="1"/>
</dbReference>
<dbReference type="InterPro" id="IPR029044">
    <property type="entry name" value="Nucleotide-diphossugar_trans"/>
</dbReference>
<dbReference type="InterPro" id="IPR011990">
    <property type="entry name" value="TPR-like_helical_dom_sf"/>
</dbReference>
<name>B9M0H9_GEODF</name>
<dbReference type="CDD" id="cd02511">
    <property type="entry name" value="Beta4Glucosyltransferase"/>
    <property type="match status" value="1"/>
</dbReference>
<dbReference type="RefSeq" id="WP_012645745.1">
    <property type="nucleotide sequence ID" value="NC_011979.1"/>
</dbReference>
<feature type="repeat" description="TPR" evidence="1">
    <location>
        <begin position="1456"/>
        <end position="1489"/>
    </location>
</feature>
<dbReference type="PANTHER" id="PTHR43685:SF11">
    <property type="entry name" value="GLYCOSYLTRANSFERASE TAGX-RELATED"/>
    <property type="match status" value="1"/>
</dbReference>
<dbReference type="CDD" id="cd02440">
    <property type="entry name" value="AdoMet_MTases"/>
    <property type="match status" value="2"/>
</dbReference>
<dbReference type="eggNOG" id="COG0457">
    <property type="taxonomic scope" value="Bacteria"/>
</dbReference>
<evidence type="ECO:0000259" key="2">
    <source>
        <dbReference type="Pfam" id="PF00535"/>
    </source>
</evidence>
<dbReference type="InterPro" id="IPR001173">
    <property type="entry name" value="Glyco_trans_2-like"/>
</dbReference>
<dbReference type="Pfam" id="PF00515">
    <property type="entry name" value="TPR_1"/>
    <property type="match status" value="1"/>
</dbReference>
<dbReference type="eggNOG" id="COG2227">
    <property type="taxonomic scope" value="Bacteria"/>
</dbReference>
<feature type="domain" description="Methyltransferase" evidence="3">
    <location>
        <begin position="922"/>
        <end position="1016"/>
    </location>
</feature>
<protein>
    <submittedName>
        <fullName evidence="4">SAM-dependent methyltransferase and glycosyltransferase, TPR domain-containing</fullName>
    </submittedName>
</protein>
<dbReference type="Pfam" id="PF13692">
    <property type="entry name" value="Glyco_trans_1_4"/>
    <property type="match status" value="1"/>
</dbReference>
<feature type="domain" description="Glycosyltransferase 2-like" evidence="2">
    <location>
        <begin position="2100"/>
        <end position="2270"/>
    </location>
</feature>
<dbReference type="InterPro" id="IPR029063">
    <property type="entry name" value="SAM-dependent_MTases_sf"/>
</dbReference>
<keyword evidence="4" id="KW-0808">Transferase</keyword>
<dbReference type="SUPFAM" id="SSF53335">
    <property type="entry name" value="S-adenosyl-L-methionine-dependent methyltransferases"/>
    <property type="match status" value="2"/>
</dbReference>
<proteinExistence type="predicted"/>
<feature type="repeat" description="TPR" evidence="1">
    <location>
        <begin position="1525"/>
        <end position="1558"/>
    </location>
</feature>
<dbReference type="InterPro" id="IPR019734">
    <property type="entry name" value="TPR_rpt"/>
</dbReference>
<accession>B9M0H9</accession>
<dbReference type="CDD" id="cd04186">
    <property type="entry name" value="GT_2_like_c"/>
    <property type="match status" value="1"/>
</dbReference>
<dbReference type="InterPro" id="IPR041698">
    <property type="entry name" value="Methyltransf_25"/>
</dbReference>
<evidence type="ECO:0000313" key="4">
    <source>
        <dbReference type="EMBL" id="ACM19016.1"/>
    </source>
</evidence>
<feature type="repeat" description="TPR" evidence="1">
    <location>
        <begin position="1297"/>
        <end position="1330"/>
    </location>
</feature>
<dbReference type="SUPFAM" id="SSF53756">
    <property type="entry name" value="UDP-Glycosyltransferase/glycogen phosphorylase"/>
    <property type="match status" value="1"/>
</dbReference>
<dbReference type="eggNOG" id="COG0438">
    <property type="taxonomic scope" value="Bacteria"/>
</dbReference>
<feature type="domain" description="Glycosyltransferase 2-like" evidence="2">
    <location>
        <begin position="2618"/>
        <end position="2701"/>
    </location>
</feature>
<dbReference type="SUPFAM" id="SSF48452">
    <property type="entry name" value="TPR-like"/>
    <property type="match status" value="5"/>
</dbReference>
<feature type="repeat" description="TPR" evidence="1">
    <location>
        <begin position="2827"/>
        <end position="2860"/>
    </location>
</feature>
<dbReference type="KEGG" id="geo:Geob_0651"/>
<dbReference type="SMART" id="SM00028">
    <property type="entry name" value="TPR"/>
    <property type="match status" value="17"/>
</dbReference>
<feature type="repeat" description="TPR" evidence="1">
    <location>
        <begin position="1204"/>
        <end position="1237"/>
    </location>
</feature>
<keyword evidence="1" id="KW-0802">TPR repeat</keyword>
<dbReference type="Pfam" id="PF13432">
    <property type="entry name" value="TPR_16"/>
    <property type="match status" value="3"/>
</dbReference>
<dbReference type="eggNOG" id="COG1215">
    <property type="taxonomic scope" value="Bacteria"/>
</dbReference>
<dbReference type="GO" id="GO:0008168">
    <property type="term" value="F:methyltransferase activity"/>
    <property type="evidence" value="ECO:0007669"/>
    <property type="project" value="UniProtKB-KW"/>
</dbReference>
<dbReference type="InterPro" id="IPR050834">
    <property type="entry name" value="Glycosyltransf_2"/>
</dbReference>
<dbReference type="GO" id="GO:0032259">
    <property type="term" value="P:methylation"/>
    <property type="evidence" value="ECO:0007669"/>
    <property type="project" value="UniProtKB-KW"/>
</dbReference>
<keyword evidence="4" id="KW-0489">Methyltransferase</keyword>
<dbReference type="Gene3D" id="3.90.550.10">
    <property type="entry name" value="Spore Coat Polysaccharide Biosynthesis Protein SpsA, Chain A"/>
    <property type="match status" value="4"/>
</dbReference>
<dbReference type="HOGENOM" id="CLU_226059_0_0_7"/>
<dbReference type="eggNOG" id="COG1216">
    <property type="taxonomic scope" value="Bacteria"/>
</dbReference>
<evidence type="ECO:0000256" key="1">
    <source>
        <dbReference type="PROSITE-ProRule" id="PRU00339"/>
    </source>
</evidence>
<dbReference type="CDD" id="cd03801">
    <property type="entry name" value="GT4_PimA-like"/>
    <property type="match status" value="1"/>
</dbReference>
<dbReference type="Pfam" id="PF14559">
    <property type="entry name" value="TPR_19"/>
    <property type="match status" value="1"/>
</dbReference>
<dbReference type="EMBL" id="CP001390">
    <property type="protein sequence ID" value="ACM19016.1"/>
    <property type="molecule type" value="Genomic_DNA"/>
</dbReference>
<feature type="repeat" description="TPR" evidence="1">
    <location>
        <begin position="1366"/>
        <end position="1399"/>
    </location>
</feature>
<dbReference type="Gene3D" id="3.40.50.150">
    <property type="entry name" value="Vaccinia Virus protein VP39"/>
    <property type="match status" value="2"/>
</dbReference>
<keyword evidence="5" id="KW-1185">Reference proteome</keyword>
<sequence length="3011" mass="335671">MDKNYQIYMPKRSGGSSTSVPVLIDDHAEIINCFVSPTYKGTYHLCFDYRNSENEIHQSMVTLAYEQQLTGLNITDQHGNDLTISRESLYSFFANGYDFAESSREYFGNLAATSAKPAIAFTMRHSSIKGGGPITVYRYINWLAELGYKVSVYSDDDPPDWVELKASFYKIIHDNGRYGAITEPIVIVYSLLELPQVLRYCHTRGKRIFHLCQGLEEFHVTKPPQGPLPKAAPIFHLLNSLPVGRIVVSPHLHHYFQDHYQQQTFPVFNGIDLRIFSPAEKETNANCRTILISGDPQHPLKGIGVAREAVAILAKKCPEWDLTLSIVCGQQVKQPETQPVGYREKVLSGLQPEEMSSQYHEADIYLNASWYEGFGLPSLEAMACGTPVVQVANHGLEGIIEDGRNCLLVAEQDAAPIAEALERLLTDHDLRQRIIAGGIATAAQYGLSRQYGMLVAEFQEITGRQPDAHLTNKKMKELEAAMDRNPKEPAQDSGLLFSILVPSYNQAGFLPATLDSILAQDYPHWEALVVNDGSTDETAAVMARYAEKDPRIRTFHKENGGVSSALNEGLKHARGEWICWLSSDDLFEPDKLSLHAATAVKHPEVRFMHTNYFLLYDQTGEKVSVERNGEELNDPNRQLVNFFEANQVNGISIAIHRQVFDQLGHFDEKLRNGQDFDMWLRIVSRYQPLYLDERTVVTRIHPAQGTSLSVEAGIYDSGRSCLDFLNANGFPALFPRTDLADTRQALKAVQFVLHILANPGSLVNLCGYGPALLERMHEWLTGQADALLKTQLSAHLPDIIQSFQQEIYPEEVRNAFRTLPASLAAPVPYQKHDAVDDLEKKAECLDRENRFAEASALRKYLARTTGKETAVASNVPFWQKLQEDGYFENHPLYGKEHDGLKLFGDDDNFVRRFLPLTPEMTVVVIGCGYGRESALLARHVKRVYGIDVSRTLLDKTERFMAEQGIANFTAVLAEEWEKVIPPGVDLVYSIVVFQHLTKDLVRNYVNGLAGKLAPGGRFLCQFCDAQGGSEDAHLATYEPNVRWAIDEIEDLIHSAGLQKVTIEEQKVTEGVRWYWAFFGDSVTAVSPALSASAEGDTVEAPEAVYSAAVSLANEGNVAEAQNRLEHLLRHHPKFVLAHNDLGVLYSNLGETEKALAHFEQATQLEPTNATFQKNLADFYQVVLGRTEDALQIYVKLLAMHPKDLEVLAGLGKICVSVGKHDDARHFFTRALEIEPWNLEIRKSLEALEEFRRQPEQIGPAATVEEMYGKAVDLAGRNLTAEAIAALENLLQHFPQFALAHNDLGVLYGQQGQQDQAVAHHEEAARLEPGNGTFLKNLADFYHMVMGRTEQALQIYVKLLAVQPKDLEVLMALGNLCVAIGKLDDGECFFTRAMEIEPWNREVRESLAAVKEYRETAQADMGVAESAYAEIQALPEDQVEQKIAALEKLLCRHPNFATAHNDLGVLYTNQGAMEKALEHQEEATRLEPTNAVFQKNLADFYHIVLGRTEEALQIYVKLLAVKPKDLEVLTALGNLCLSLDRLDDAACFFTRALEVEPWNAEIRQSLQALQNFARQEATPAASAAEPIESSTASAPSDLPAEILALYEKKQQVLNNSEKQPIDIIFLTYNRRDYFEQTIKTLIERTRYPYRIIVVDNHSREDFQGYLQKTAILYDHLVFNDDNYFTVAFQRGIELANSDPYVVSDPDILVPDLQGKCWLERMLDLHREYPEMGLIGLTLDPVNKPASLPDVILGEKTVYNDKITLANVGTWMQCIKRKYFDGKYTTDWEACEQVRRNGGKVGYAREFIAYHLGYDEERDHPDHLVEKYHLFKDKFGSDLYSMYTDSEEILARMGEKPAAYYGFARPEVQEMVNPAAKRILDVGCAAGATAGELKAKLKAEVWGIEMLPAAAKLAEQKLDKVCAGPVEEILPTLPDGYFDTIIFADVLEHLVDPTAVLVAAKGKLAAGGEIVASIPNVRHWSVVRGLLEGKWDYADEGILDRTHLRFFTRQGVMELFGNAGFTPTTMSATVLNDVQVPPQIPKALAEAGLDVSTLADEGRHFQYLLRAVPQQARQAKPVSFPPAKEKKTAQAKVAAKEDHLTSIIILTLNQLEYTRECLSSIQKHTPEKHEIIFVDNGSKDGTVKWLRQEMKSHKNYRLIENKKNLGFAKGCNQGMAAAKGEYLLLLNNDVVVTEGWLTGMRECLEASADGIVAPMTNNIAGPQQLLSVPYANMDEMQAFAAGFRSAHRHRRIPVKLVVGFCMLFRRSLADQVGMLDEAFALGNFEDDDFCLRASLAGLQSVIAGDVFIHHHGSRTFEGNRIDFNAAMAVNRKVFDRKWDMTKMDKGEAFRLASHNALIKGEESFHKGDLDQAVKVLIEEGIKFAPADRRPYRLLASFLIEAKRFSDALAIIREMPGHGGDAESLVMEGVCREGLEQLAEAEGCADNALALESSFAQALNLKGVLAFRAGDRSRAEELFTSAMAADPGFGEACTNLGVLRWSAQAHGEALELLEKGFMLNPTVSDAMERYHSAISASEQFSRGEAVFREARAIFPHSRLITFKLIDLLLNQQKYEEAMAEIEQAMVGFGADDGIIDAALHVRKTLDGQKERPQAGAPGSISLCMIAKDEAPHLARALASVKPAVSEMIVVDTGSTDRTKDIARAFGASVFDLPWPGSFALARNESLAKASGTWVLVMDADEVISCRDHGLLRHLASGTPAGYTVCQKNYTCLAGSKGFLSHDGRYPEEEAGIGFQPNFIVRIFPNDSRIRFENAVHELVEPSLERAGLPVKEADLSIHHYGKLDKEKLRGKWEFYYQLGKKKLAEHPRDVQALTELAIQAAELGKHDEALELWGQVVEQEPDSANAHFNMGHAYLCQGRYGEALCSSKRAVALDPHAKEAVFNYGCCELYSGEIVSVATLLENLLVNHPDYPPAIALLASIHFCLGEQDKGRQRLQQVREMNYDCGDFLFQHAKVLYTQGRFDWSRRLLEAAIDNGAVTAEITHLLTECTQRAA</sequence>
<feature type="repeat" description="TPR" evidence="1">
    <location>
        <begin position="1135"/>
        <end position="1168"/>
    </location>
</feature>
<reference evidence="4 5" key="1">
    <citation type="submission" date="2009-01" db="EMBL/GenBank/DDBJ databases">
        <title>Complete sequence of Geobacter sp. FRC-32.</title>
        <authorList>
            <consortium name="US DOE Joint Genome Institute"/>
            <person name="Lucas S."/>
            <person name="Copeland A."/>
            <person name="Lapidus A."/>
            <person name="Glavina del Rio T."/>
            <person name="Dalin E."/>
            <person name="Tice H."/>
            <person name="Bruce D."/>
            <person name="Goodwin L."/>
            <person name="Pitluck S."/>
            <person name="Saunders E."/>
            <person name="Brettin T."/>
            <person name="Detter J.C."/>
            <person name="Han C."/>
            <person name="Larimer F."/>
            <person name="Land M."/>
            <person name="Hauser L."/>
            <person name="Kyrpides N."/>
            <person name="Ovchinnikova G."/>
            <person name="Kostka J."/>
            <person name="Richardson P."/>
        </authorList>
    </citation>
    <scope>NUCLEOTIDE SEQUENCE [LARGE SCALE GENOMIC DNA]</scope>
    <source>
        <strain evidence="5">DSM 22248 / JCM 15807 / FRC-32</strain>
    </source>
</reference>
<dbReference type="eggNOG" id="COG0463">
    <property type="taxonomic scope" value="Bacteria"/>
</dbReference>
<dbReference type="CAZy" id="GT4">
    <property type="family name" value="Glycosyltransferase Family 4"/>
</dbReference>
<dbReference type="SUPFAM" id="SSF53448">
    <property type="entry name" value="Nucleotide-diphospho-sugar transferases"/>
    <property type="match status" value="4"/>
</dbReference>
<gene>
    <name evidence="4" type="ordered locus">Geob_0651</name>
</gene>
<organism evidence="4 5">
    <name type="scientific">Geotalea daltonii (strain DSM 22248 / JCM 15807 / FRC-32)</name>
    <name type="common">Geobacter daltonii</name>
    <dbReference type="NCBI Taxonomy" id="316067"/>
    <lineage>
        <taxon>Bacteria</taxon>
        <taxon>Pseudomonadati</taxon>
        <taxon>Thermodesulfobacteriota</taxon>
        <taxon>Desulfuromonadia</taxon>
        <taxon>Geobacterales</taxon>
        <taxon>Geobacteraceae</taxon>
        <taxon>Geotalea</taxon>
    </lineage>
</organism>
<dbReference type="STRING" id="316067.Geob_0651"/>
<feature type="repeat" description="TPR" evidence="1">
    <location>
        <begin position="2453"/>
        <end position="2486"/>
    </location>
</feature>
<dbReference type="Gene3D" id="1.25.40.10">
    <property type="entry name" value="Tetratricopeptide repeat domain"/>
    <property type="match status" value="5"/>
</dbReference>
<dbReference type="PROSITE" id="PS50293">
    <property type="entry name" value="TPR_REGION"/>
    <property type="match status" value="1"/>
</dbReference>
<evidence type="ECO:0000313" key="5">
    <source>
        <dbReference type="Proteomes" id="UP000007721"/>
    </source>
</evidence>
<dbReference type="Pfam" id="PF00535">
    <property type="entry name" value="Glycos_transf_2"/>
    <property type="match status" value="4"/>
</dbReference>
<dbReference type="CAZy" id="GT2">
    <property type="family name" value="Glycosyltransferase Family 2"/>
</dbReference>
<dbReference type="Pfam" id="PF13414">
    <property type="entry name" value="TPR_11"/>
    <property type="match status" value="1"/>
</dbReference>
<feature type="domain" description="Glycosyltransferase 2-like" evidence="2">
    <location>
        <begin position="498"/>
        <end position="604"/>
    </location>
</feature>
<evidence type="ECO:0000259" key="3">
    <source>
        <dbReference type="Pfam" id="PF13649"/>
    </source>
</evidence>
<dbReference type="Gene3D" id="3.40.50.2000">
    <property type="entry name" value="Glycogen Phosphorylase B"/>
    <property type="match status" value="2"/>
</dbReference>
<dbReference type="Pfam" id="PF13649">
    <property type="entry name" value="Methyltransf_25"/>
    <property type="match status" value="1"/>
</dbReference>
<dbReference type="Proteomes" id="UP000007721">
    <property type="component" value="Chromosome"/>
</dbReference>